<evidence type="ECO:0000313" key="3">
    <source>
        <dbReference type="EMBL" id="SHN46845.1"/>
    </source>
</evidence>
<feature type="transmembrane region" description="Helical" evidence="2">
    <location>
        <begin position="107"/>
        <end position="128"/>
    </location>
</feature>
<keyword evidence="2" id="KW-1133">Transmembrane helix</keyword>
<evidence type="ECO:0000256" key="2">
    <source>
        <dbReference type="SAM" id="Phobius"/>
    </source>
</evidence>
<keyword evidence="2" id="KW-0812">Transmembrane</keyword>
<feature type="region of interest" description="Disordered" evidence="1">
    <location>
        <begin position="185"/>
        <end position="217"/>
    </location>
</feature>
<accession>A0A1M7RKH3</accession>
<proteinExistence type="predicted"/>
<protein>
    <submittedName>
        <fullName evidence="3">Uncharacterized protein</fullName>
    </submittedName>
</protein>
<name>A0A1M7RKH3_9ACTN</name>
<keyword evidence="4" id="KW-1185">Reference proteome</keyword>
<dbReference type="EMBL" id="FRCS01000018">
    <property type="protein sequence ID" value="SHN46845.1"/>
    <property type="molecule type" value="Genomic_DNA"/>
</dbReference>
<reference evidence="3 4" key="1">
    <citation type="submission" date="2016-11" db="EMBL/GenBank/DDBJ databases">
        <authorList>
            <person name="Jaros S."/>
            <person name="Januszkiewicz K."/>
            <person name="Wedrychowicz H."/>
        </authorList>
    </citation>
    <scope>NUCLEOTIDE SEQUENCE [LARGE SCALE GENOMIC DNA]</scope>
    <source>
        <strain evidence="3 4">DSM 46144</strain>
    </source>
</reference>
<sequence length="289" mass="29319">MTPSELDQLADYAEGLLDGTPDGEAIAARIANEQEWADAFRQLTEVSPRIAADLGALPEIPIPAEVAAALDRALAEQPPLTAPHSTPRPADELDQLRTKRAARKAKAGGWVVAAGAAAVVAVACFGVFQSLDLGSSDDLADSSAGGTESNVLSAPAAPQSIHVSGTAYSSSQLGTQAQSLLNAQDDAGTRPASPTEPDPATPKAAEAKPGTVPPELRRLLGPADLRACLTALSIAAQPLAVDYATLDGAPAVIIVAPHADPAVLDVAAAGPECGIGRSSDELARTSIPR</sequence>
<evidence type="ECO:0000256" key="1">
    <source>
        <dbReference type="SAM" id="MobiDB-lite"/>
    </source>
</evidence>
<evidence type="ECO:0000313" key="4">
    <source>
        <dbReference type="Proteomes" id="UP000184440"/>
    </source>
</evidence>
<dbReference type="AlphaFoldDB" id="A0A1M7RKH3"/>
<dbReference type="Proteomes" id="UP000184440">
    <property type="component" value="Unassembled WGS sequence"/>
</dbReference>
<gene>
    <name evidence="3" type="ORF">SAMN05443668_11877</name>
</gene>
<dbReference type="RefSeq" id="WP_073264167.1">
    <property type="nucleotide sequence ID" value="NZ_FRCS01000018.1"/>
</dbReference>
<keyword evidence="2" id="KW-0472">Membrane</keyword>
<dbReference type="OrthoDB" id="3404896at2"/>
<dbReference type="STRING" id="134849.SAMN05443668_11877"/>
<organism evidence="3 4">
    <name type="scientific">Cryptosporangium aurantiacum</name>
    <dbReference type="NCBI Taxonomy" id="134849"/>
    <lineage>
        <taxon>Bacteria</taxon>
        <taxon>Bacillati</taxon>
        <taxon>Actinomycetota</taxon>
        <taxon>Actinomycetes</taxon>
        <taxon>Cryptosporangiales</taxon>
        <taxon>Cryptosporangiaceae</taxon>
        <taxon>Cryptosporangium</taxon>
    </lineage>
</organism>